<dbReference type="EMBL" id="JAPFRF010000001">
    <property type="protein sequence ID" value="KAJ7344963.1"/>
    <property type="molecule type" value="Genomic_DNA"/>
</dbReference>
<evidence type="ECO:0000313" key="3">
    <source>
        <dbReference type="Proteomes" id="UP001142489"/>
    </source>
</evidence>
<protein>
    <submittedName>
        <fullName evidence="2">Uncharacterized protein</fullName>
    </submittedName>
</protein>
<dbReference type="OrthoDB" id="6146636at2759"/>
<evidence type="ECO:0000313" key="2">
    <source>
        <dbReference type="EMBL" id="KAJ7344963.1"/>
    </source>
</evidence>
<feature type="transmembrane region" description="Helical" evidence="1">
    <location>
        <begin position="6"/>
        <end position="31"/>
    </location>
</feature>
<dbReference type="AlphaFoldDB" id="A0A9Q0Y713"/>
<keyword evidence="3" id="KW-1185">Reference proteome</keyword>
<dbReference type="Proteomes" id="UP001142489">
    <property type="component" value="Unassembled WGS sequence"/>
</dbReference>
<keyword evidence="1" id="KW-1133">Transmembrane helix</keyword>
<name>A0A9Q0Y713_9SAUR</name>
<reference evidence="2" key="1">
    <citation type="journal article" date="2023" name="DNA Res.">
        <title>Chromosome-level genome assembly of Phrynocephalus forsythii using third-generation DNA sequencing and Hi-C analysis.</title>
        <authorList>
            <person name="Qi Y."/>
            <person name="Zhao W."/>
            <person name="Zhao Y."/>
            <person name="Niu C."/>
            <person name="Cao S."/>
            <person name="Zhang Y."/>
        </authorList>
    </citation>
    <scope>NUCLEOTIDE SEQUENCE</scope>
    <source>
        <tissue evidence="2">Muscle</tissue>
    </source>
</reference>
<keyword evidence="1" id="KW-0812">Transmembrane</keyword>
<sequence length="232" mass="26642">MKVEVRAWLAIFNFWLKLIFLLRTLTSLLFVDNYHPTWKRALSLKVKTYGLSMKCLIQADYEMAKQLLKQRILVVERHCDLGATSNNILTNPALIPFKPANYFFAHLTKNQRRAFTLARMNALPSAIQEGKFHKIPYSHRKCLCRTDRIQTLVHVFLHCPLYDGIREKLIAPYLKQFPGWPEAFYTGLLLSEQNIYTEECPTSSILSNVAKFCAAAIIIHAQVSAIAQALTN</sequence>
<accession>A0A9Q0Y713</accession>
<organism evidence="2 3">
    <name type="scientific">Phrynocephalus forsythii</name>
    <dbReference type="NCBI Taxonomy" id="171643"/>
    <lineage>
        <taxon>Eukaryota</taxon>
        <taxon>Metazoa</taxon>
        <taxon>Chordata</taxon>
        <taxon>Craniata</taxon>
        <taxon>Vertebrata</taxon>
        <taxon>Euteleostomi</taxon>
        <taxon>Lepidosauria</taxon>
        <taxon>Squamata</taxon>
        <taxon>Bifurcata</taxon>
        <taxon>Unidentata</taxon>
        <taxon>Episquamata</taxon>
        <taxon>Toxicofera</taxon>
        <taxon>Iguania</taxon>
        <taxon>Acrodonta</taxon>
        <taxon>Agamidae</taxon>
        <taxon>Agaminae</taxon>
        <taxon>Phrynocephalus</taxon>
    </lineage>
</organism>
<gene>
    <name evidence="2" type="ORF">JRQ81_000913</name>
</gene>
<keyword evidence="1" id="KW-0472">Membrane</keyword>
<evidence type="ECO:0000256" key="1">
    <source>
        <dbReference type="SAM" id="Phobius"/>
    </source>
</evidence>
<proteinExistence type="predicted"/>
<comment type="caution">
    <text evidence="2">The sequence shown here is derived from an EMBL/GenBank/DDBJ whole genome shotgun (WGS) entry which is preliminary data.</text>
</comment>